<evidence type="ECO:0000313" key="9">
    <source>
        <dbReference type="Proteomes" id="UP001212411"/>
    </source>
</evidence>
<keyword evidence="9" id="KW-1185">Reference proteome</keyword>
<sequence length="396" mass="45583">MALNKFMYTGYNVSRDCGYCRSGEPTEHFGLLSKELKCDAYQKLVDRGWRRSGHYLYKPNLRASCCPLYTIRLNADEFQISKVQKKAIKKWAKLVTGKPLNQIPAKNGIEYLENAFEQIEGYRDETHSYTVTLESDEYTDEKFDLFKKYQTSIHHESEEEVTKKGFERFLCSSPFISDDGPMKKCGSFHQLYRINGTLVAVGVLDLLPHAVSSVYLFYDPEFSSFSLGRISACREILLASEEKYQFYYMGYYIHKCKKMRYKGEYSPSYLLNPETNGWLSINHFTDLWDNEAPDYLTFENIGESKELSPKRVDSLPKVSDTDEEEPPSVYERSLPGILDEDVAKSLLQRNHITIGDSTLPVKAVLGFFPRLEKLYIEANAALGKDVGKDYTLVFSQ</sequence>
<dbReference type="EC" id="2.3.2.8" evidence="2"/>
<feature type="region of interest" description="Disordered" evidence="5">
    <location>
        <begin position="307"/>
        <end position="331"/>
    </location>
</feature>
<dbReference type="KEGG" id="som:SOMG_02676"/>
<evidence type="ECO:0000313" key="8">
    <source>
        <dbReference type="EMBL" id="WBW73708.1"/>
    </source>
</evidence>
<dbReference type="EMBL" id="CP115612">
    <property type="protein sequence ID" value="WBW73708.1"/>
    <property type="molecule type" value="Genomic_DNA"/>
</dbReference>
<feature type="domain" description="N-end rule aminoacyl transferase C-terminal" evidence="7">
    <location>
        <begin position="141"/>
        <end position="271"/>
    </location>
</feature>
<reference evidence="8 9" key="1">
    <citation type="journal article" date="2023" name="G3 (Bethesda)">
        <title>A high-quality reference genome for the fission yeast Schizosaccharomyces osmophilus.</title>
        <authorList>
            <person name="Jia G.S."/>
            <person name="Zhang W.C."/>
            <person name="Liang Y."/>
            <person name="Liu X.H."/>
            <person name="Rhind N."/>
            <person name="Pidoux A."/>
            <person name="Brysch-Herzberg M."/>
            <person name="Du L.L."/>
        </authorList>
    </citation>
    <scope>NUCLEOTIDE SEQUENCE [LARGE SCALE GENOMIC DNA]</scope>
    <source>
        <strain evidence="8 9">CBS 15793</strain>
    </source>
</reference>
<keyword evidence="3 8" id="KW-0808">Transferase</keyword>
<dbReference type="Proteomes" id="UP001212411">
    <property type="component" value="Chromosome 2"/>
</dbReference>
<evidence type="ECO:0000259" key="7">
    <source>
        <dbReference type="Pfam" id="PF04377"/>
    </source>
</evidence>
<organism evidence="8 9">
    <name type="scientific">Schizosaccharomyces osmophilus</name>
    <dbReference type="NCBI Taxonomy" id="2545709"/>
    <lineage>
        <taxon>Eukaryota</taxon>
        <taxon>Fungi</taxon>
        <taxon>Dikarya</taxon>
        <taxon>Ascomycota</taxon>
        <taxon>Taphrinomycotina</taxon>
        <taxon>Schizosaccharomycetes</taxon>
        <taxon>Schizosaccharomycetales</taxon>
        <taxon>Schizosaccharomycetaceae</taxon>
        <taxon>Schizosaccharomyces</taxon>
    </lineage>
</organism>
<dbReference type="AlphaFoldDB" id="A0AAE9WD71"/>
<gene>
    <name evidence="8" type="primary">ate1</name>
    <name evidence="8" type="ORF">SOMG_02676</name>
</gene>
<evidence type="ECO:0000256" key="2">
    <source>
        <dbReference type="ARBA" id="ARBA00012025"/>
    </source>
</evidence>
<dbReference type="PANTHER" id="PTHR21367:SF1">
    <property type="entry name" value="ARGINYL-TRNA--PROTEIN TRANSFERASE 1"/>
    <property type="match status" value="1"/>
</dbReference>
<dbReference type="PANTHER" id="PTHR21367">
    <property type="entry name" value="ARGININE-TRNA-PROTEIN TRANSFERASE 1"/>
    <property type="match status" value="1"/>
</dbReference>
<dbReference type="InterPro" id="IPR007471">
    <property type="entry name" value="N-end_Aminoacyl_Trfase_N"/>
</dbReference>
<dbReference type="GeneID" id="80876156"/>
<evidence type="ECO:0000256" key="4">
    <source>
        <dbReference type="ARBA" id="ARBA00023315"/>
    </source>
</evidence>
<protein>
    <recommendedName>
        <fullName evidence="2">arginyltransferase</fullName>
        <ecNumber evidence="2">2.3.2.8</ecNumber>
    </recommendedName>
</protein>
<comment type="similarity">
    <text evidence="1">Belongs to the R-transferase family.</text>
</comment>
<dbReference type="InterPro" id="IPR007472">
    <property type="entry name" value="N-end_Aminoacyl_Trfase_C"/>
</dbReference>
<evidence type="ECO:0000259" key="6">
    <source>
        <dbReference type="Pfam" id="PF04376"/>
    </source>
</evidence>
<dbReference type="GO" id="GO:0005737">
    <property type="term" value="C:cytoplasm"/>
    <property type="evidence" value="ECO:0007669"/>
    <property type="project" value="TreeGrafter"/>
</dbReference>
<dbReference type="GO" id="GO:0004057">
    <property type="term" value="F:arginyl-tRNA--protein transferase activity"/>
    <property type="evidence" value="ECO:0007669"/>
    <property type="project" value="UniProtKB-EC"/>
</dbReference>
<evidence type="ECO:0000256" key="1">
    <source>
        <dbReference type="ARBA" id="ARBA00009991"/>
    </source>
</evidence>
<dbReference type="Pfam" id="PF04376">
    <property type="entry name" value="ATE_N"/>
    <property type="match status" value="1"/>
</dbReference>
<name>A0AAE9WD71_9SCHI</name>
<evidence type="ECO:0000256" key="3">
    <source>
        <dbReference type="ARBA" id="ARBA00022679"/>
    </source>
</evidence>
<dbReference type="RefSeq" id="XP_056037951.1">
    <property type="nucleotide sequence ID" value="XM_056181467.1"/>
</dbReference>
<evidence type="ECO:0000256" key="5">
    <source>
        <dbReference type="SAM" id="MobiDB-lite"/>
    </source>
</evidence>
<dbReference type="Pfam" id="PF04377">
    <property type="entry name" value="ATE_C"/>
    <property type="match status" value="1"/>
</dbReference>
<proteinExistence type="inferred from homology"/>
<accession>A0AAE9WD71</accession>
<dbReference type="InterPro" id="IPR030700">
    <property type="entry name" value="N-end_Aminoacyl_Trfase"/>
</dbReference>
<keyword evidence="4" id="KW-0012">Acyltransferase</keyword>
<dbReference type="SUPFAM" id="SSF55729">
    <property type="entry name" value="Acyl-CoA N-acyltransferases (Nat)"/>
    <property type="match status" value="1"/>
</dbReference>
<feature type="domain" description="N-end aminoacyl transferase N-terminal" evidence="6">
    <location>
        <begin position="16"/>
        <end position="86"/>
    </location>
</feature>
<dbReference type="InterPro" id="IPR016181">
    <property type="entry name" value="Acyl_CoA_acyltransferase"/>
</dbReference>